<dbReference type="InterPro" id="IPR036890">
    <property type="entry name" value="HATPase_C_sf"/>
</dbReference>
<dbReference type="InterPro" id="IPR003594">
    <property type="entry name" value="HATPase_dom"/>
</dbReference>
<accession>A0ABT1W2V7</accession>
<dbReference type="Gene3D" id="1.10.287.130">
    <property type="match status" value="1"/>
</dbReference>
<dbReference type="InterPro" id="IPR050980">
    <property type="entry name" value="2C_sensor_his_kinase"/>
</dbReference>
<dbReference type="GO" id="GO:0005524">
    <property type="term" value="F:ATP binding"/>
    <property type="evidence" value="ECO:0007669"/>
    <property type="project" value="UniProtKB-KW"/>
</dbReference>
<keyword evidence="8 16" id="KW-0812">Transmembrane</keyword>
<evidence type="ECO:0000256" key="2">
    <source>
        <dbReference type="ARBA" id="ARBA00004429"/>
    </source>
</evidence>
<keyword evidence="4" id="KW-1003">Cell membrane</keyword>
<feature type="domain" description="Histidine kinase" evidence="17">
    <location>
        <begin position="266"/>
        <end position="469"/>
    </location>
</feature>
<evidence type="ECO:0000256" key="3">
    <source>
        <dbReference type="ARBA" id="ARBA00012438"/>
    </source>
</evidence>
<dbReference type="InterPro" id="IPR005467">
    <property type="entry name" value="His_kinase_dom"/>
</dbReference>
<evidence type="ECO:0000256" key="14">
    <source>
        <dbReference type="ARBA" id="ARBA00023136"/>
    </source>
</evidence>
<dbReference type="SMART" id="SM00304">
    <property type="entry name" value="HAMP"/>
    <property type="match status" value="1"/>
</dbReference>
<evidence type="ECO:0000259" key="17">
    <source>
        <dbReference type="PROSITE" id="PS50109"/>
    </source>
</evidence>
<dbReference type="PANTHER" id="PTHR44936">
    <property type="entry name" value="SENSOR PROTEIN CREC"/>
    <property type="match status" value="1"/>
</dbReference>
<dbReference type="SMART" id="SM00387">
    <property type="entry name" value="HATPase_c"/>
    <property type="match status" value="1"/>
</dbReference>
<evidence type="ECO:0000256" key="4">
    <source>
        <dbReference type="ARBA" id="ARBA00022475"/>
    </source>
</evidence>
<dbReference type="SUPFAM" id="SSF47384">
    <property type="entry name" value="Homodimeric domain of signal transducing histidine kinase"/>
    <property type="match status" value="1"/>
</dbReference>
<dbReference type="Pfam" id="PF00672">
    <property type="entry name" value="HAMP"/>
    <property type="match status" value="1"/>
</dbReference>
<dbReference type="CDD" id="cd06225">
    <property type="entry name" value="HAMP"/>
    <property type="match status" value="1"/>
</dbReference>
<dbReference type="InterPro" id="IPR036097">
    <property type="entry name" value="HisK_dim/P_sf"/>
</dbReference>
<reference evidence="19 20" key="1">
    <citation type="submission" date="2022-06" db="EMBL/GenBank/DDBJ databases">
        <title>Rhizosaccharibacter gen. nov. sp. nov. KSS12, endophytic bacteria isolated from sugarcane.</title>
        <authorList>
            <person name="Pitiwittayakul N."/>
        </authorList>
    </citation>
    <scope>NUCLEOTIDE SEQUENCE [LARGE SCALE GENOMIC DNA]</scope>
    <source>
        <strain evidence="19 20">KSS12</strain>
    </source>
</reference>
<keyword evidence="14 16" id="KW-0472">Membrane</keyword>
<dbReference type="EC" id="2.7.13.3" evidence="3"/>
<dbReference type="InterPro" id="IPR004358">
    <property type="entry name" value="Sig_transdc_His_kin-like_C"/>
</dbReference>
<evidence type="ECO:0000256" key="12">
    <source>
        <dbReference type="ARBA" id="ARBA00022989"/>
    </source>
</evidence>
<evidence type="ECO:0000256" key="8">
    <source>
        <dbReference type="ARBA" id="ARBA00022692"/>
    </source>
</evidence>
<dbReference type="Pfam" id="PF02518">
    <property type="entry name" value="HATPase_c"/>
    <property type="match status" value="1"/>
</dbReference>
<keyword evidence="9" id="KW-0547">Nucleotide-binding</keyword>
<keyword evidence="11 19" id="KW-0067">ATP-binding</keyword>
<dbReference type="PANTHER" id="PTHR44936:SF5">
    <property type="entry name" value="SENSOR HISTIDINE KINASE ENVZ"/>
    <property type="match status" value="1"/>
</dbReference>
<name>A0ABT1W2V7_9PROT</name>
<evidence type="ECO:0000313" key="20">
    <source>
        <dbReference type="Proteomes" id="UP001524547"/>
    </source>
</evidence>
<keyword evidence="10" id="KW-0418">Kinase</keyword>
<dbReference type="PROSITE" id="PS50109">
    <property type="entry name" value="HIS_KIN"/>
    <property type="match status" value="1"/>
</dbReference>
<keyword evidence="12 16" id="KW-1133">Transmembrane helix</keyword>
<dbReference type="InterPro" id="IPR003661">
    <property type="entry name" value="HisK_dim/P_dom"/>
</dbReference>
<comment type="catalytic activity">
    <reaction evidence="1">
        <text>ATP + protein L-histidine = ADP + protein N-phospho-L-histidine.</text>
        <dbReference type="EC" id="2.7.13.3"/>
    </reaction>
</comment>
<dbReference type="SUPFAM" id="SSF55874">
    <property type="entry name" value="ATPase domain of HSP90 chaperone/DNA topoisomerase II/histidine kinase"/>
    <property type="match status" value="1"/>
</dbReference>
<dbReference type="SMART" id="SM00388">
    <property type="entry name" value="HisKA"/>
    <property type="match status" value="1"/>
</dbReference>
<dbReference type="PRINTS" id="PR00344">
    <property type="entry name" value="BCTRLSENSOR"/>
</dbReference>
<dbReference type="Proteomes" id="UP001524547">
    <property type="component" value="Unassembled WGS sequence"/>
</dbReference>
<evidence type="ECO:0000256" key="5">
    <source>
        <dbReference type="ARBA" id="ARBA00022519"/>
    </source>
</evidence>
<comment type="subcellular location">
    <subcellularLocation>
        <location evidence="2">Cell inner membrane</location>
        <topology evidence="2">Multi-pass membrane protein</topology>
    </subcellularLocation>
</comment>
<feature type="transmembrane region" description="Helical" evidence="16">
    <location>
        <begin position="32"/>
        <end position="54"/>
    </location>
</feature>
<protein>
    <recommendedName>
        <fullName evidence="3">histidine kinase</fullName>
        <ecNumber evidence="3">2.7.13.3</ecNumber>
    </recommendedName>
</protein>
<evidence type="ECO:0000256" key="1">
    <source>
        <dbReference type="ARBA" id="ARBA00000085"/>
    </source>
</evidence>
<dbReference type="PROSITE" id="PS50885">
    <property type="entry name" value="HAMP"/>
    <property type="match status" value="1"/>
</dbReference>
<evidence type="ECO:0000256" key="13">
    <source>
        <dbReference type="ARBA" id="ARBA00023012"/>
    </source>
</evidence>
<evidence type="ECO:0000256" key="16">
    <source>
        <dbReference type="SAM" id="Phobius"/>
    </source>
</evidence>
<keyword evidence="20" id="KW-1185">Reference proteome</keyword>
<evidence type="ECO:0000256" key="7">
    <source>
        <dbReference type="ARBA" id="ARBA00022679"/>
    </source>
</evidence>
<sequence>MTDAPFSPAPDGPDDPARAGRRRRWHLLPRSLAARTALVLLCGLVVVQTVGLAIHAMDRISFARIDLQRDMGIRVSSIYRMVAEVPPAQRVAQMAQLHLPPGFKARLGPEPLLGNFHLASPPLQRMIRGRVQFMPMPEWLRPREVVVGVRPAGRRYGVAIALPDEDRWLTVFFVMPFADPFLSPTLPVAFLLMTVTAGVLSIWAVRRLTRPLRVLATAAEQLGRDVHAPPLPEDGPLEVATAAVAFNTMATRIRRFVNDRTLLLTAIGHDLRTPITRLKLRAEFIEDEELAAKFLADLDELEAMVSATLAFGRDSAAREPMARLDLTALLRTILDEISDMHPELAEQLVFASPPPSVIVQARPIALKRALSNLVANAAKYGGGARVTMSPPRAGHVAVLIEDDGPGLPPDALERMFEPFVRMEDSRNRETGGTGLGLSIARNIVRGHGGDITLSNRLPHGLRATVMLAG</sequence>
<proteinExistence type="predicted"/>
<dbReference type="InterPro" id="IPR003660">
    <property type="entry name" value="HAMP_dom"/>
</dbReference>
<dbReference type="RefSeq" id="WP_422920697.1">
    <property type="nucleotide sequence ID" value="NZ_JAMZEJ010000008.1"/>
</dbReference>
<keyword evidence="13" id="KW-0902">Two-component regulatory system</keyword>
<gene>
    <name evidence="19" type="ORF">NFI88_14010</name>
</gene>
<organism evidence="19 20">
    <name type="scientific">Rhizosaccharibacter radicis</name>
    <dbReference type="NCBI Taxonomy" id="2782605"/>
    <lineage>
        <taxon>Bacteria</taxon>
        <taxon>Pseudomonadati</taxon>
        <taxon>Pseudomonadota</taxon>
        <taxon>Alphaproteobacteria</taxon>
        <taxon>Acetobacterales</taxon>
        <taxon>Acetobacteraceae</taxon>
        <taxon>Rhizosaccharibacter</taxon>
    </lineage>
</organism>
<feature type="transmembrane region" description="Helical" evidence="16">
    <location>
        <begin position="185"/>
        <end position="205"/>
    </location>
</feature>
<keyword evidence="7" id="KW-0808">Transferase</keyword>
<keyword evidence="5" id="KW-0997">Cell inner membrane</keyword>
<comment type="caution">
    <text evidence="19">The sequence shown here is derived from an EMBL/GenBank/DDBJ whole genome shotgun (WGS) entry which is preliminary data.</text>
</comment>
<dbReference type="EMBL" id="JAMZEJ010000008">
    <property type="protein sequence ID" value="MCQ8241950.1"/>
    <property type="molecule type" value="Genomic_DNA"/>
</dbReference>
<feature type="region of interest" description="Disordered" evidence="15">
    <location>
        <begin position="1"/>
        <end position="22"/>
    </location>
</feature>
<evidence type="ECO:0000256" key="6">
    <source>
        <dbReference type="ARBA" id="ARBA00022553"/>
    </source>
</evidence>
<evidence type="ECO:0000259" key="18">
    <source>
        <dbReference type="PROSITE" id="PS50885"/>
    </source>
</evidence>
<dbReference type="CDD" id="cd00082">
    <property type="entry name" value="HisKA"/>
    <property type="match status" value="1"/>
</dbReference>
<dbReference type="CDD" id="cd00075">
    <property type="entry name" value="HATPase"/>
    <property type="match status" value="1"/>
</dbReference>
<evidence type="ECO:0000256" key="9">
    <source>
        <dbReference type="ARBA" id="ARBA00022741"/>
    </source>
</evidence>
<evidence type="ECO:0000256" key="11">
    <source>
        <dbReference type="ARBA" id="ARBA00022840"/>
    </source>
</evidence>
<evidence type="ECO:0000313" key="19">
    <source>
        <dbReference type="EMBL" id="MCQ8241950.1"/>
    </source>
</evidence>
<evidence type="ECO:0000256" key="15">
    <source>
        <dbReference type="SAM" id="MobiDB-lite"/>
    </source>
</evidence>
<dbReference type="Gene3D" id="3.30.565.10">
    <property type="entry name" value="Histidine kinase-like ATPase, C-terminal domain"/>
    <property type="match status" value="1"/>
</dbReference>
<evidence type="ECO:0000256" key="10">
    <source>
        <dbReference type="ARBA" id="ARBA00022777"/>
    </source>
</evidence>
<feature type="domain" description="HAMP" evidence="18">
    <location>
        <begin position="206"/>
        <end position="258"/>
    </location>
</feature>
<keyword evidence="6" id="KW-0597">Phosphoprotein</keyword>